<keyword evidence="2" id="KW-1185">Reference proteome</keyword>
<reference evidence="1 2" key="1">
    <citation type="submission" date="2024-02" db="EMBL/GenBank/DDBJ databases">
        <authorList>
            <person name="Chen Y."/>
            <person name="Shah S."/>
            <person name="Dougan E. K."/>
            <person name="Thang M."/>
            <person name="Chan C."/>
        </authorList>
    </citation>
    <scope>NUCLEOTIDE SEQUENCE [LARGE SCALE GENOMIC DNA]</scope>
</reference>
<accession>A0ABP0RJP7</accession>
<gene>
    <name evidence="1" type="ORF">CCMP2556_LOCUS47075</name>
</gene>
<evidence type="ECO:0000313" key="1">
    <source>
        <dbReference type="EMBL" id="CAK9099471.1"/>
    </source>
</evidence>
<dbReference type="Proteomes" id="UP001642484">
    <property type="component" value="Unassembled WGS sequence"/>
</dbReference>
<sequence>MELPITQERTKVLPHVTVAALQKSLELGFSQVGHRSLSVLITDLEGMSWKTAPSKHVPAFVTLEPILVHILEICNNGLIPDSKLMTAMRAMHEQKNFQCGASGSFSMMCPFVCQKLRQMGSKIRGIATCPTSWEQLERKLTVRQREAFVKLCRCIDNRFLGSSEGAELSPSPVRS</sequence>
<protein>
    <submittedName>
        <fullName evidence="1">Uncharacterized protein</fullName>
    </submittedName>
</protein>
<dbReference type="EMBL" id="CAXAMN010025971">
    <property type="protein sequence ID" value="CAK9099471.1"/>
    <property type="molecule type" value="Genomic_DNA"/>
</dbReference>
<proteinExistence type="predicted"/>
<evidence type="ECO:0000313" key="2">
    <source>
        <dbReference type="Proteomes" id="UP001642484"/>
    </source>
</evidence>
<comment type="caution">
    <text evidence="1">The sequence shown here is derived from an EMBL/GenBank/DDBJ whole genome shotgun (WGS) entry which is preliminary data.</text>
</comment>
<name>A0ABP0RJP7_9DINO</name>
<organism evidence="1 2">
    <name type="scientific">Durusdinium trenchii</name>
    <dbReference type="NCBI Taxonomy" id="1381693"/>
    <lineage>
        <taxon>Eukaryota</taxon>
        <taxon>Sar</taxon>
        <taxon>Alveolata</taxon>
        <taxon>Dinophyceae</taxon>
        <taxon>Suessiales</taxon>
        <taxon>Symbiodiniaceae</taxon>
        <taxon>Durusdinium</taxon>
    </lineage>
</organism>